<evidence type="ECO:0000256" key="4">
    <source>
        <dbReference type="ARBA" id="ARBA00023125"/>
    </source>
</evidence>
<comment type="similarity">
    <text evidence="2">Belongs to the SNAPC3/SRD2 family.</text>
</comment>
<dbReference type="PANTHER" id="PTHR13421">
    <property type="entry name" value="SNRNA-ACTIVATING PROTEIN COMPLEX SUBUNIT 3"/>
    <property type="match status" value="1"/>
</dbReference>
<evidence type="ECO:0000313" key="8">
    <source>
        <dbReference type="EMBL" id="CCC50617.1"/>
    </source>
</evidence>
<dbReference type="GO" id="GO:0003681">
    <property type="term" value="F:bent DNA binding"/>
    <property type="evidence" value="ECO:0007669"/>
    <property type="project" value="TreeGrafter"/>
</dbReference>
<evidence type="ECO:0000256" key="7">
    <source>
        <dbReference type="SAM" id="Coils"/>
    </source>
</evidence>
<reference evidence="8" key="1">
    <citation type="journal article" date="2012" name="Proc. Natl. Acad. Sci. U.S.A.">
        <title>Antigenic diversity is generated by distinct evolutionary mechanisms in African trypanosome species.</title>
        <authorList>
            <person name="Jackson A.P."/>
            <person name="Berry A."/>
            <person name="Aslett M."/>
            <person name="Allison H.C."/>
            <person name="Burton P."/>
            <person name="Vavrova-Anderson J."/>
            <person name="Brown R."/>
            <person name="Browne H."/>
            <person name="Corton N."/>
            <person name="Hauser H."/>
            <person name="Gamble J."/>
            <person name="Gilderthorp R."/>
            <person name="Marcello L."/>
            <person name="McQuillan J."/>
            <person name="Otto T.D."/>
            <person name="Quail M.A."/>
            <person name="Sanders M.J."/>
            <person name="van Tonder A."/>
            <person name="Ginger M.L."/>
            <person name="Field M.C."/>
            <person name="Barry J.D."/>
            <person name="Hertz-Fowler C."/>
            <person name="Berriman M."/>
        </authorList>
    </citation>
    <scope>NUCLEOTIDE SEQUENCE</scope>
    <source>
        <strain evidence="8">Y486</strain>
    </source>
</reference>
<proteinExistence type="inferred from homology"/>
<keyword evidence="6" id="KW-0539">Nucleus</keyword>
<dbReference type="GO" id="GO:0000978">
    <property type="term" value="F:RNA polymerase II cis-regulatory region sequence-specific DNA binding"/>
    <property type="evidence" value="ECO:0007669"/>
    <property type="project" value="TreeGrafter"/>
</dbReference>
<feature type="coiled-coil region" evidence="7">
    <location>
        <begin position="131"/>
        <end position="188"/>
    </location>
</feature>
<evidence type="ECO:0000256" key="1">
    <source>
        <dbReference type="ARBA" id="ARBA00004123"/>
    </source>
</evidence>
<keyword evidence="5" id="KW-0804">Transcription</keyword>
<comment type="subcellular location">
    <subcellularLocation>
        <location evidence="1">Nucleus</location>
    </subcellularLocation>
</comment>
<keyword evidence="7" id="KW-0175">Coiled coil</keyword>
<dbReference type="PANTHER" id="PTHR13421:SF16">
    <property type="entry name" value="SNRNA-ACTIVATING PROTEIN COMPLEX SUBUNIT 3"/>
    <property type="match status" value="1"/>
</dbReference>
<dbReference type="GO" id="GO:0005634">
    <property type="term" value="C:nucleus"/>
    <property type="evidence" value="ECO:0007669"/>
    <property type="project" value="UniProtKB-SubCell"/>
</dbReference>
<dbReference type="Pfam" id="PF12251">
    <property type="entry name" value="SNAPC3"/>
    <property type="match status" value="1"/>
</dbReference>
<dbReference type="GO" id="GO:0042795">
    <property type="term" value="P:snRNA transcription by RNA polymerase II"/>
    <property type="evidence" value="ECO:0007669"/>
    <property type="project" value="TreeGrafter"/>
</dbReference>
<dbReference type="GO" id="GO:0042796">
    <property type="term" value="P:snRNA transcription by RNA polymerase III"/>
    <property type="evidence" value="ECO:0007669"/>
    <property type="project" value="TreeGrafter"/>
</dbReference>
<evidence type="ECO:0000256" key="5">
    <source>
        <dbReference type="ARBA" id="ARBA00023163"/>
    </source>
</evidence>
<evidence type="ECO:0000256" key="2">
    <source>
        <dbReference type="ARBA" id="ARBA00010410"/>
    </source>
</evidence>
<protein>
    <submittedName>
        <fullName evidence="8">Putative small nuclear RNA gene activation protein (SNAP) 50</fullName>
    </submittedName>
</protein>
<dbReference type="GO" id="GO:0001006">
    <property type="term" value="F:RNA polymerase III type 3 promoter sequence-specific DNA binding"/>
    <property type="evidence" value="ECO:0007669"/>
    <property type="project" value="TreeGrafter"/>
</dbReference>
<dbReference type="AlphaFoldDB" id="G0U2W3"/>
<name>G0U2W3_TRYVY</name>
<gene>
    <name evidence="8" type="ORF">TVY486_0904380</name>
</gene>
<evidence type="ECO:0000256" key="3">
    <source>
        <dbReference type="ARBA" id="ARBA00023015"/>
    </source>
</evidence>
<keyword evidence="4" id="KW-0238">DNA-binding</keyword>
<dbReference type="InterPro" id="IPR022042">
    <property type="entry name" value="snRNA-activating_su3"/>
</dbReference>
<dbReference type="VEuPathDB" id="TriTrypDB:TvY486_0904380"/>
<keyword evidence="3" id="KW-0805">Transcription regulation</keyword>
<dbReference type="EMBL" id="HE573025">
    <property type="protein sequence ID" value="CCC50617.1"/>
    <property type="molecule type" value="Genomic_DNA"/>
</dbReference>
<sequence>MRAEEVETNVPSGTPKNPFLLSITANDSTTLADIAVSTALSLTDLRSLNPSLDAYSVTDSLPVGSAIQLPPVLSVRGDAYGSYFTVGDAEGTMRRLELALDALLESERSNIPKLPERKVRSKTEKIVAKVRDESERQLERIKREFSECAGRSNLLQFLVDIEPVKSLHKELEWEYNGTRLNLRAMETEHRELFSKPTRERPSRAVAESSRYNVVDRSEDFCVAEHSYRWEFTVLAPDSITEVQETWAVLSCQNIGVLVDTLECRNCLPTRMSKNAFLFIGGTFYVDNRHAGSDTDEYEDLTIPIRQFNPCLEGNAHCPKAGPVERTAFGNCPVKYVSQTTFADLNVRLGEFGLLRHIGWCNHYFYLSSAMSLSASDCCDRERGAYPQRVMRAPVRAVRCRLCRSHPSTVICYNDELSPESPCPYCVPCFELLHATDEGVVADDQFVTYKFPKGKYLQA</sequence>
<organism evidence="8">
    <name type="scientific">Trypanosoma vivax (strain Y486)</name>
    <dbReference type="NCBI Taxonomy" id="1055687"/>
    <lineage>
        <taxon>Eukaryota</taxon>
        <taxon>Discoba</taxon>
        <taxon>Euglenozoa</taxon>
        <taxon>Kinetoplastea</taxon>
        <taxon>Metakinetoplastina</taxon>
        <taxon>Trypanosomatida</taxon>
        <taxon>Trypanosomatidae</taxon>
        <taxon>Trypanosoma</taxon>
        <taxon>Duttonella</taxon>
    </lineage>
</organism>
<dbReference type="OMA" id="FYIDDRH"/>
<evidence type="ECO:0000256" key="6">
    <source>
        <dbReference type="ARBA" id="ARBA00023242"/>
    </source>
</evidence>
<accession>G0U2W3</accession>
<dbReference type="GO" id="GO:0001046">
    <property type="term" value="F:core promoter sequence-specific DNA binding"/>
    <property type="evidence" value="ECO:0007669"/>
    <property type="project" value="TreeGrafter"/>
</dbReference>
<dbReference type="GO" id="GO:0019185">
    <property type="term" value="C:snRNA-activating protein complex"/>
    <property type="evidence" value="ECO:0007669"/>
    <property type="project" value="TreeGrafter"/>
</dbReference>